<feature type="transmembrane region" description="Helical" evidence="1">
    <location>
        <begin position="102"/>
        <end position="122"/>
    </location>
</feature>
<reference evidence="2 3" key="1">
    <citation type="submission" date="2016-11" db="EMBL/GenBank/DDBJ databases">
        <authorList>
            <person name="Jaros S."/>
            <person name="Januszkiewicz K."/>
            <person name="Wedrychowicz H."/>
        </authorList>
    </citation>
    <scope>NUCLEOTIDE SEQUENCE [LARGE SCALE GENOMIC DNA]</scope>
    <source>
        <strain evidence="2 3">DSM 784</strain>
    </source>
</reference>
<keyword evidence="1" id="KW-0472">Membrane</keyword>
<accession>A0A1K1T3H1</accession>
<organism evidence="2 3">
    <name type="scientific">Chitinophaga sancti</name>
    <dbReference type="NCBI Taxonomy" id="1004"/>
    <lineage>
        <taxon>Bacteria</taxon>
        <taxon>Pseudomonadati</taxon>
        <taxon>Bacteroidota</taxon>
        <taxon>Chitinophagia</taxon>
        <taxon>Chitinophagales</taxon>
        <taxon>Chitinophagaceae</taxon>
        <taxon>Chitinophaga</taxon>
    </lineage>
</organism>
<sequence>YSDKPPYTGRYVRWCERTESRHDRLSSYSILYLPKFFYIRNSYPYCFTPTPCLMNNQQMFNRNLNIFAKIAIWLFKAVVYCPLIFTSFYIVFSFMKGETSSLMGLGLVILVSFILYFIVYFLKGVIICLKSNNRILWILPFIICVAFTCILPVYIVLDPVGNLVKSSSHSQTEHSTIKWIFSIAFGVYVYFRYNFLTNIAPSIAFPAYQAGIDLTTTILNHSYRVKAQKSDESI</sequence>
<dbReference type="EMBL" id="FPIZ01000064">
    <property type="protein sequence ID" value="SFW91185.1"/>
    <property type="molecule type" value="Genomic_DNA"/>
</dbReference>
<feature type="transmembrane region" description="Helical" evidence="1">
    <location>
        <begin position="177"/>
        <end position="195"/>
    </location>
</feature>
<evidence type="ECO:0000313" key="3">
    <source>
        <dbReference type="Proteomes" id="UP000183788"/>
    </source>
</evidence>
<dbReference type="Proteomes" id="UP000183788">
    <property type="component" value="Unassembled WGS sequence"/>
</dbReference>
<gene>
    <name evidence="2" type="ORF">SAMN05661012_06744</name>
</gene>
<name>A0A1K1T3H1_9BACT</name>
<protein>
    <submittedName>
        <fullName evidence="2">Uncharacterized protein</fullName>
    </submittedName>
</protein>
<feature type="transmembrane region" description="Helical" evidence="1">
    <location>
        <begin position="66"/>
        <end position="90"/>
    </location>
</feature>
<feature type="non-terminal residue" evidence="2">
    <location>
        <position position="1"/>
    </location>
</feature>
<keyword evidence="1" id="KW-0812">Transmembrane</keyword>
<evidence type="ECO:0000313" key="2">
    <source>
        <dbReference type="EMBL" id="SFW91185.1"/>
    </source>
</evidence>
<dbReference type="AlphaFoldDB" id="A0A1K1T3H1"/>
<keyword evidence="1" id="KW-1133">Transmembrane helix</keyword>
<proteinExistence type="predicted"/>
<evidence type="ECO:0000256" key="1">
    <source>
        <dbReference type="SAM" id="Phobius"/>
    </source>
</evidence>
<feature type="transmembrane region" description="Helical" evidence="1">
    <location>
        <begin position="134"/>
        <end position="157"/>
    </location>
</feature>